<dbReference type="OrthoDB" id="9780579at2"/>
<comment type="caution">
    <text evidence="1">The sequence shown here is derived from an EMBL/GenBank/DDBJ whole genome shotgun (WGS) entry which is preliminary data.</text>
</comment>
<evidence type="ECO:0000313" key="1">
    <source>
        <dbReference type="EMBL" id="RUQ66122.1"/>
    </source>
</evidence>
<keyword evidence="2" id="KW-1185">Reference proteome</keyword>
<proteinExistence type="predicted"/>
<dbReference type="InterPro" id="IPR021890">
    <property type="entry name" value="DUF3501"/>
</dbReference>
<dbReference type="Proteomes" id="UP000280346">
    <property type="component" value="Unassembled WGS sequence"/>
</dbReference>
<accession>A0A3S1CEG7</accession>
<reference evidence="1 2" key="1">
    <citation type="submission" date="2018-12" db="EMBL/GenBank/DDBJ databases">
        <authorList>
            <person name="Yang Y."/>
        </authorList>
    </citation>
    <scope>NUCLEOTIDE SEQUENCE [LARGE SCALE GENOMIC DNA]</scope>
    <source>
        <strain evidence="1 2">GSF71</strain>
    </source>
</reference>
<protein>
    <submittedName>
        <fullName evidence="1">DUF3501 family protein</fullName>
    </submittedName>
</protein>
<dbReference type="Pfam" id="PF12007">
    <property type="entry name" value="DUF3501"/>
    <property type="match status" value="1"/>
</dbReference>
<organism evidence="1 2">
    <name type="scientific">Azospirillum doebereinerae</name>
    <dbReference type="NCBI Taxonomy" id="92933"/>
    <lineage>
        <taxon>Bacteria</taxon>
        <taxon>Pseudomonadati</taxon>
        <taxon>Pseudomonadota</taxon>
        <taxon>Alphaproteobacteria</taxon>
        <taxon>Rhodospirillales</taxon>
        <taxon>Azospirillaceae</taxon>
        <taxon>Azospirillum</taxon>
    </lineage>
</organism>
<name>A0A3S1CEG7_9PROT</name>
<dbReference type="AlphaFoldDB" id="A0A3S1CEG7"/>
<sequence>MAAKTAITRADILPMAQYAQERLDRRKALVAVKRNRRLPVGPDVTFYFESYETMWQQIHEMLHIEKGGEEQIADELHAYNPLIPKGRELVATVMVEIDDPVRRDRVLSALGGIEGHMTIQVGDATIAGRPEGDVERTNAAGKTSSVHFLHFDFTDAQIAAFREPGARVLVGIAHPNYGHLAVMPEAVLAELAKDFA</sequence>
<dbReference type="EMBL" id="RZIJ01000023">
    <property type="protein sequence ID" value="RUQ66122.1"/>
    <property type="molecule type" value="Genomic_DNA"/>
</dbReference>
<dbReference type="RefSeq" id="WP_127002687.1">
    <property type="nucleotide sequence ID" value="NZ_JBNPXW010000001.1"/>
</dbReference>
<evidence type="ECO:0000313" key="2">
    <source>
        <dbReference type="Proteomes" id="UP000280346"/>
    </source>
</evidence>
<gene>
    <name evidence="1" type="ORF">EJ913_24065</name>
</gene>